<accession>A0ACC2WAZ3</accession>
<evidence type="ECO:0000313" key="2">
    <source>
        <dbReference type="Proteomes" id="UP001241377"/>
    </source>
</evidence>
<proteinExistence type="predicted"/>
<comment type="caution">
    <text evidence="1">The sequence shown here is derived from an EMBL/GenBank/DDBJ whole genome shotgun (WGS) entry which is preliminary data.</text>
</comment>
<reference evidence="1" key="1">
    <citation type="submission" date="2023-04" db="EMBL/GenBank/DDBJ databases">
        <title>Draft Genome sequencing of Naganishia species isolated from polar environments using Oxford Nanopore Technology.</title>
        <authorList>
            <person name="Leo P."/>
            <person name="Venkateswaran K."/>
        </authorList>
    </citation>
    <scope>NUCLEOTIDE SEQUENCE</scope>
    <source>
        <strain evidence="1">MNA-CCFEE 5261</strain>
    </source>
</reference>
<sequence>MTFSSQANADGTATVQQGLTTASATVFGPREPRAQSRGTLLHDRASLSVEVGEAAWAQQGGSKRSRGDKRLTEVAAAIRDTFEPVVMLQLYPRTEISVYVQVLGSDGGILSTAINATTLALIDAGVAMTDYITSLSIGLHLTQPLLDLSGPEESDIPHLVVACLPSTGKITLATLETRIHVDRFEEMLDVGVEGCRVLHAEMQAEVRQRTTTIVERMQMGQGSTTAVATA</sequence>
<gene>
    <name evidence="1" type="ORF">QFC19_002292</name>
</gene>
<protein>
    <submittedName>
        <fullName evidence="1">Uncharacterized protein</fullName>
    </submittedName>
</protein>
<organism evidence="1 2">
    <name type="scientific">Naganishia cerealis</name>
    <dbReference type="NCBI Taxonomy" id="610337"/>
    <lineage>
        <taxon>Eukaryota</taxon>
        <taxon>Fungi</taxon>
        <taxon>Dikarya</taxon>
        <taxon>Basidiomycota</taxon>
        <taxon>Agaricomycotina</taxon>
        <taxon>Tremellomycetes</taxon>
        <taxon>Filobasidiales</taxon>
        <taxon>Filobasidiaceae</taxon>
        <taxon>Naganishia</taxon>
    </lineage>
</organism>
<evidence type="ECO:0000313" key="1">
    <source>
        <dbReference type="EMBL" id="KAJ9108576.1"/>
    </source>
</evidence>
<dbReference type="EMBL" id="JASBWR010000019">
    <property type="protein sequence ID" value="KAJ9108576.1"/>
    <property type="molecule type" value="Genomic_DNA"/>
</dbReference>
<name>A0ACC2WAZ3_9TREE</name>
<keyword evidence="2" id="KW-1185">Reference proteome</keyword>
<dbReference type="Proteomes" id="UP001241377">
    <property type="component" value="Unassembled WGS sequence"/>
</dbReference>